<evidence type="ECO:0000313" key="9">
    <source>
        <dbReference type="Proteomes" id="UP000664048"/>
    </source>
</evidence>
<dbReference type="GO" id="GO:0005886">
    <property type="term" value="C:plasma membrane"/>
    <property type="evidence" value="ECO:0007669"/>
    <property type="project" value="TreeGrafter"/>
</dbReference>
<dbReference type="PANTHER" id="PTHR45138">
    <property type="entry name" value="REGULATORY COMPONENTS OF SENSORY TRANSDUCTION SYSTEM"/>
    <property type="match status" value="1"/>
</dbReference>
<evidence type="ECO:0000313" key="7">
    <source>
        <dbReference type="EMBL" id="WFN18366.1"/>
    </source>
</evidence>
<dbReference type="EMBL" id="CP090640">
    <property type="protein sequence ID" value="WFN18366.1"/>
    <property type="molecule type" value="Genomic_DNA"/>
</dbReference>
<evidence type="ECO:0000313" key="8">
    <source>
        <dbReference type="Proteomes" id="UP000611459"/>
    </source>
</evidence>
<comment type="catalytic activity">
    <reaction evidence="2">
        <text>2 GTP = 3',3'-c-di-GMP + 2 diphosphate</text>
        <dbReference type="Rhea" id="RHEA:24898"/>
        <dbReference type="ChEBI" id="CHEBI:33019"/>
        <dbReference type="ChEBI" id="CHEBI:37565"/>
        <dbReference type="ChEBI" id="CHEBI:58805"/>
        <dbReference type="EC" id="2.7.7.65"/>
    </reaction>
</comment>
<dbReference type="GeneID" id="93193757"/>
<dbReference type="InterPro" id="IPR050469">
    <property type="entry name" value="Diguanylate_Cyclase"/>
</dbReference>
<dbReference type="CDD" id="cd01949">
    <property type="entry name" value="GGDEF"/>
    <property type="match status" value="1"/>
</dbReference>
<feature type="transmembrane region" description="Helical" evidence="3">
    <location>
        <begin position="14"/>
        <end position="33"/>
    </location>
</feature>
<dbReference type="Proteomes" id="UP001220209">
    <property type="component" value="Chromosome 1"/>
</dbReference>
<evidence type="ECO:0000256" key="1">
    <source>
        <dbReference type="ARBA" id="ARBA00012528"/>
    </source>
</evidence>
<dbReference type="InterPro" id="IPR043128">
    <property type="entry name" value="Rev_trsase/Diguanyl_cyclase"/>
</dbReference>
<feature type="transmembrane region" description="Helical" evidence="3">
    <location>
        <begin position="115"/>
        <end position="135"/>
    </location>
</feature>
<dbReference type="NCBIfam" id="TIGR00254">
    <property type="entry name" value="GGDEF"/>
    <property type="match status" value="1"/>
</dbReference>
<keyword evidence="3" id="KW-1133">Transmembrane helix</keyword>
<feature type="transmembrane region" description="Helical" evidence="3">
    <location>
        <begin position="45"/>
        <end position="64"/>
    </location>
</feature>
<dbReference type="FunFam" id="3.30.70.270:FF:000001">
    <property type="entry name" value="Diguanylate cyclase domain protein"/>
    <property type="match status" value="1"/>
</dbReference>
<evidence type="ECO:0000313" key="10">
    <source>
        <dbReference type="Proteomes" id="UP001220209"/>
    </source>
</evidence>
<reference evidence="6 9" key="2">
    <citation type="submission" date="2021-03" db="EMBL/GenBank/DDBJ databases">
        <title>Clinical course, treatment and visual outcome of an outbreak of Burkholderia contaminans endophthalmitis following cataract surgery.</title>
        <authorList>
            <person name="Lind C."/>
            <person name="Olsen K."/>
            <person name="Angelsen N.K."/>
            <person name="Krefting E.A."/>
            <person name="Fossen K."/>
            <person name="Gravningen K."/>
            <person name="Depoorter E."/>
            <person name="Vandamme P."/>
            <person name="Bertelsen G."/>
        </authorList>
    </citation>
    <scope>NUCLEOTIDE SEQUENCE [LARGE SCALE GENOMIC DNA]</scope>
    <source>
        <strain evidence="6 9">51242556</strain>
    </source>
</reference>
<gene>
    <name evidence="6" type="ORF">J4M89_22150</name>
    <name evidence="5" type="ORF">JIN94_24650</name>
    <name evidence="7" type="ORF">LXE91_04835</name>
</gene>
<dbReference type="Pfam" id="PF00990">
    <property type="entry name" value="GGDEF"/>
    <property type="match status" value="1"/>
</dbReference>
<feature type="domain" description="GGDEF" evidence="4">
    <location>
        <begin position="318"/>
        <end position="453"/>
    </location>
</feature>
<dbReference type="PANTHER" id="PTHR45138:SF9">
    <property type="entry name" value="DIGUANYLATE CYCLASE DGCM-RELATED"/>
    <property type="match status" value="1"/>
</dbReference>
<reference evidence="7 10" key="3">
    <citation type="submission" date="2021-12" db="EMBL/GenBank/DDBJ databases">
        <title>Genomic and phenotypic characterization of three Burkholderia contaminans isolates recovered from different sources.</title>
        <authorList>
            <person name="Lopez De Volder A."/>
            <person name="Fan Y."/>
            <person name="Nunvar J."/>
            <person name="Herrera T."/>
            <person name="Timp W."/>
            <person name="Degrossi J."/>
        </authorList>
    </citation>
    <scope>NUCLEOTIDE SEQUENCE [LARGE SCALE GENOMIC DNA]</scope>
    <source>
        <strain evidence="7 10">LMG 23361</strain>
    </source>
</reference>
<dbReference type="AlphaFoldDB" id="A0A1E3FK68"/>
<dbReference type="EMBL" id="JAENIB010000011">
    <property type="protein sequence ID" value="MBK1933085.1"/>
    <property type="molecule type" value="Genomic_DNA"/>
</dbReference>
<dbReference type="GO" id="GO:0052621">
    <property type="term" value="F:diguanylate cyclase activity"/>
    <property type="evidence" value="ECO:0007669"/>
    <property type="project" value="UniProtKB-EC"/>
</dbReference>
<dbReference type="Gene3D" id="3.30.70.270">
    <property type="match status" value="1"/>
</dbReference>
<dbReference type="RefSeq" id="WP_039364621.1">
    <property type="nucleotide sequence ID" value="NZ_AP018358.1"/>
</dbReference>
<dbReference type="PROSITE" id="PS50887">
    <property type="entry name" value="GGDEF"/>
    <property type="match status" value="1"/>
</dbReference>
<evidence type="ECO:0000256" key="3">
    <source>
        <dbReference type="SAM" id="Phobius"/>
    </source>
</evidence>
<accession>A0A1E3FK68</accession>
<reference evidence="5" key="1">
    <citation type="submission" date="2021-01" db="EMBL/GenBank/DDBJ databases">
        <title>Outbreak of Burkholderia contaminns endophthalmitis traced to a clinical ventilation system.</title>
        <authorList>
            <person name="Lipuma J."/>
            <person name="Spilker T."/>
            <person name="Kratholm J."/>
        </authorList>
    </citation>
    <scope>NUCLEOTIDE SEQUENCE</scope>
    <source>
        <strain evidence="5">HI4954</strain>
    </source>
</reference>
<dbReference type="Proteomes" id="UP000664048">
    <property type="component" value="Unassembled WGS sequence"/>
</dbReference>
<protein>
    <recommendedName>
        <fullName evidence="1">diguanylate cyclase</fullName>
        <ecNumber evidence="1">2.7.7.65</ecNumber>
    </recommendedName>
</protein>
<dbReference type="GO" id="GO:1902201">
    <property type="term" value="P:negative regulation of bacterial-type flagellum-dependent cell motility"/>
    <property type="evidence" value="ECO:0007669"/>
    <property type="project" value="TreeGrafter"/>
</dbReference>
<feature type="transmembrane region" description="Helical" evidence="3">
    <location>
        <begin position="155"/>
        <end position="176"/>
    </location>
</feature>
<evidence type="ECO:0000259" key="4">
    <source>
        <dbReference type="PROSITE" id="PS50887"/>
    </source>
</evidence>
<dbReference type="SMART" id="SM00267">
    <property type="entry name" value="GGDEF"/>
    <property type="match status" value="1"/>
</dbReference>
<keyword evidence="3" id="KW-0472">Membrane</keyword>
<dbReference type="InterPro" id="IPR033424">
    <property type="entry name" value="MASE4"/>
</dbReference>
<dbReference type="InterPro" id="IPR000160">
    <property type="entry name" value="GGDEF_dom"/>
</dbReference>
<evidence type="ECO:0000256" key="2">
    <source>
        <dbReference type="ARBA" id="ARBA00034247"/>
    </source>
</evidence>
<dbReference type="Proteomes" id="UP000611459">
    <property type="component" value="Unassembled WGS sequence"/>
</dbReference>
<evidence type="ECO:0000313" key="6">
    <source>
        <dbReference type="EMBL" id="MBO1832085.1"/>
    </source>
</evidence>
<feature type="transmembrane region" description="Helical" evidence="3">
    <location>
        <begin position="76"/>
        <end position="95"/>
    </location>
</feature>
<dbReference type="EMBL" id="JAGEMX010000006">
    <property type="protein sequence ID" value="MBO1832085.1"/>
    <property type="molecule type" value="Genomic_DNA"/>
</dbReference>
<keyword evidence="3" id="KW-0812">Transmembrane</keyword>
<feature type="transmembrane region" description="Helical" evidence="3">
    <location>
        <begin position="188"/>
        <end position="209"/>
    </location>
</feature>
<name>A0A1E3FK68_9BURK</name>
<dbReference type="Pfam" id="PF17158">
    <property type="entry name" value="MASE4"/>
    <property type="match status" value="1"/>
</dbReference>
<feature type="transmembrane region" description="Helical" evidence="3">
    <location>
        <begin position="246"/>
        <end position="268"/>
    </location>
</feature>
<dbReference type="EC" id="2.7.7.65" evidence="1"/>
<evidence type="ECO:0000313" key="5">
    <source>
        <dbReference type="EMBL" id="MBK1933085.1"/>
    </source>
</evidence>
<proteinExistence type="predicted"/>
<sequence length="453" mass="48346">MEGILIQHTTRRQLWFGALTALVIVLALGIAAPHANVPLPAIEPFMPMCALTVFTTASIAAFFLGAQFTVTRQPVLGALGGAYAFTALAVALQLLTFPGVFAPHGLFGAQPQSAAWMWIFWHAGFPGFVMVALLARERLARAPIGAQQTRWWTAALIGGPAVVAGLLCLFALNVSLPPAFHPPGDAAVLPVNAVALIVWLLNALALVAVLATGRLRTTLDLWLAIAVLACLTDTTLNLMSTNRFTVGWYLARVFSMFTPGVLVCVLAWEVTMLYQRLFEAHATLIRSSARDGLTGAFNRSHFNDHFHTLFLQARRQGEPLSLLMVDVDRFKAYNDAFGHVKGDACLIAVANALAGAVRRPADIVARYGGEEFAIVLPNTGARGARVVAEEAREAVLRLDLAMPTSPAGRVSVSVGCATVSADDLSTPDALIEAADAALYRAKDMGRNRVVAAS</sequence>
<keyword evidence="9" id="KW-1185">Reference proteome</keyword>
<organism evidence="5 8">
    <name type="scientific">Burkholderia contaminans</name>
    <dbReference type="NCBI Taxonomy" id="488447"/>
    <lineage>
        <taxon>Bacteria</taxon>
        <taxon>Pseudomonadati</taxon>
        <taxon>Pseudomonadota</taxon>
        <taxon>Betaproteobacteria</taxon>
        <taxon>Burkholderiales</taxon>
        <taxon>Burkholderiaceae</taxon>
        <taxon>Burkholderia</taxon>
        <taxon>Burkholderia cepacia complex</taxon>
    </lineage>
</organism>
<dbReference type="OrthoDB" id="9813903at2"/>
<dbReference type="GO" id="GO:0043709">
    <property type="term" value="P:cell adhesion involved in single-species biofilm formation"/>
    <property type="evidence" value="ECO:0007669"/>
    <property type="project" value="TreeGrafter"/>
</dbReference>
<dbReference type="InterPro" id="IPR029787">
    <property type="entry name" value="Nucleotide_cyclase"/>
</dbReference>
<dbReference type="SUPFAM" id="SSF55073">
    <property type="entry name" value="Nucleotide cyclase"/>
    <property type="match status" value="1"/>
</dbReference>